<dbReference type="Pfam" id="PF25209">
    <property type="entry name" value="Phage_capsid_4"/>
    <property type="match status" value="1"/>
</dbReference>
<organism evidence="2 3">
    <name type="scientific">Terrimonas ginsenosidimutans</name>
    <dbReference type="NCBI Taxonomy" id="2908004"/>
    <lineage>
        <taxon>Bacteria</taxon>
        <taxon>Pseudomonadati</taxon>
        <taxon>Bacteroidota</taxon>
        <taxon>Chitinophagia</taxon>
        <taxon>Chitinophagales</taxon>
        <taxon>Chitinophagaceae</taxon>
        <taxon>Terrimonas</taxon>
    </lineage>
</organism>
<feature type="region of interest" description="Disordered" evidence="1">
    <location>
        <begin position="189"/>
        <end position="211"/>
    </location>
</feature>
<reference evidence="2" key="1">
    <citation type="submission" date="2022-01" db="EMBL/GenBank/DDBJ databases">
        <authorList>
            <person name="Jo J.-H."/>
            <person name="Im W.-T."/>
        </authorList>
    </citation>
    <scope>NUCLEOTIDE SEQUENCE</scope>
    <source>
        <strain evidence="2">NA20</strain>
    </source>
</reference>
<dbReference type="NCBIfam" id="NF045541">
    <property type="entry name" value="scaf_prot_MCP2"/>
    <property type="match status" value="1"/>
</dbReference>
<evidence type="ECO:0000256" key="1">
    <source>
        <dbReference type="SAM" id="MobiDB-lite"/>
    </source>
</evidence>
<keyword evidence="3" id="KW-1185">Reference proteome</keyword>
<dbReference type="Proteomes" id="UP001165367">
    <property type="component" value="Unassembled WGS sequence"/>
</dbReference>
<evidence type="ECO:0000313" key="2">
    <source>
        <dbReference type="EMBL" id="MCG2614890.1"/>
    </source>
</evidence>
<protein>
    <submittedName>
        <fullName evidence="2">Mu-like prophage major head subunit gpT family protein</fullName>
    </submittedName>
</protein>
<proteinExistence type="predicted"/>
<dbReference type="RefSeq" id="WP_237871724.1">
    <property type="nucleotide sequence ID" value="NZ_JAKLTR010000006.1"/>
</dbReference>
<evidence type="ECO:0000313" key="3">
    <source>
        <dbReference type="Proteomes" id="UP001165367"/>
    </source>
</evidence>
<accession>A0ABS9KRE6</accession>
<comment type="caution">
    <text evidence="2">The sequence shown here is derived from an EMBL/GenBank/DDBJ whole genome shotgun (WGS) entry which is preliminary data.</text>
</comment>
<gene>
    <name evidence="2" type="ORF">LZZ85_11380</name>
</gene>
<dbReference type="EMBL" id="JAKLTR010000006">
    <property type="protein sequence ID" value="MCG2614890.1"/>
    <property type="molecule type" value="Genomic_DNA"/>
</dbReference>
<sequence length="649" mass="72265">MNTKKQLPKQIFRAKIDTTKIDNENKTFPVVFATETPVFRRHWEENFNEILSCKKEHMRTERMDNGVCPLLDNHDMYSGVIRQYGKLLSYEIVDGEVRGLIQFSSREEFKGVWDDIVSGIISGISVRYIVHTYQREITENKEVPNYRAIDWEPTEISLTPVPADYNSSIRSEQQETFEVQIRNLSNKNSETNMKPTVEGVQPDQTRTEGGATPAAPIVQTVNEEAIRAQAAQAERQRSSDIRQAVRAVELEESVADELINSGVTIDQARASIFEKVAAKKTSIKPQGNAANASASGDERTGIRAAMQEAIIFRAEPGSVKLSEKAQDFRGMKMFDIARHFLQEKGENPLRYSQNETVKRAISTTDLPDLLTDTTSRQLRKFFDAQNSSWEFLGTRTTVSDFREKTGVQIDGAVTFDKIAESGEYKSAKILQNTKAKISVDTYGKIVKITRQAIINDDLDAFARIPKIIAQGARNLQASMFWNLITGNVATPDGTALFHADHGNLAGAGATISEATLNAAIVAMMKQQSPAKEELGLTPKYLVVPVELQTTAKKLMASITATKTGDVNPFNNAFEVISEVRLSRNSPIAWYMFADPATVEGAMYCYLDGEEGLRNEGRVNFDDDSVETKSSLEFGVANWDYRGAYKNPGA</sequence>
<name>A0ABS9KRE6_9BACT</name>